<evidence type="ECO:0008006" key="2">
    <source>
        <dbReference type="Google" id="ProtNLM"/>
    </source>
</evidence>
<organism evidence="1">
    <name type="scientific">uncultured bacterium TB350_p</name>
    <dbReference type="NCBI Taxonomy" id="1552145"/>
    <lineage>
        <taxon>Bacteria</taxon>
        <taxon>environmental samples</taxon>
    </lineage>
</organism>
<dbReference type="EMBL" id="KM669732">
    <property type="protein sequence ID" value="AIW81417.1"/>
    <property type="molecule type" value="Genomic_DNA"/>
</dbReference>
<sequence length="76" mass="8299">MTAINITDIKEHSNVIAACGTKVGDVDHVQGSDIKLTKHGDGKHHLIPSAWIGEIRDGKVILNKDSQEVKDTWIEA</sequence>
<dbReference type="AlphaFoldDB" id="A0A0K0LBN6"/>
<accession>A0A0K0LBN6</accession>
<dbReference type="Pfam" id="PF09939">
    <property type="entry name" value="DUF2171"/>
    <property type="match status" value="1"/>
</dbReference>
<name>A0A0K0LBN6_9BACT</name>
<reference evidence="1" key="1">
    <citation type="submission" date="2014-09" db="EMBL/GenBank/DDBJ databases">
        <authorList>
            <person name="Magalhaes I.L.F."/>
            <person name="Oliveira U."/>
            <person name="Santos F.R."/>
            <person name="Vidigal T.H.D.A."/>
            <person name="Brescovit A.D."/>
            <person name="Santos A.J."/>
        </authorList>
    </citation>
    <scope>NUCLEOTIDE SEQUENCE</scope>
</reference>
<proteinExistence type="predicted"/>
<dbReference type="InterPro" id="IPR018684">
    <property type="entry name" value="DUF2171"/>
</dbReference>
<evidence type="ECO:0000313" key="1">
    <source>
        <dbReference type="EMBL" id="AIW81417.1"/>
    </source>
</evidence>
<protein>
    <recommendedName>
        <fullName evidence="2">DUF2171 domain-containing protein</fullName>
    </recommendedName>
</protein>